<dbReference type="Pfam" id="PF02470">
    <property type="entry name" value="MlaD"/>
    <property type="match status" value="1"/>
</dbReference>
<keyword evidence="3" id="KW-1185">Reference proteome</keyword>
<proteinExistence type="predicted"/>
<reference evidence="2 3" key="1">
    <citation type="submission" date="2018-05" db="EMBL/GenBank/DDBJ databases">
        <title>Genomic Encyclopedia of Type Strains, Phase IV (KMG-IV): sequencing the most valuable type-strain genomes for metagenomic binning, comparative biology and taxonomic classification.</title>
        <authorList>
            <person name="Goeker M."/>
        </authorList>
    </citation>
    <scope>NUCLEOTIDE SEQUENCE [LARGE SCALE GENOMIC DNA]</scope>
    <source>
        <strain evidence="2 3">DSM 23606</strain>
    </source>
</reference>
<sequence length="300" mass="32151">MDTKVNYALVGAFVLALGAALLATLLWLSVGTQEKVYDTYRLYFRDSVAGLNPKAAVRLRGVTVGEVGSIELDRTQPDRVIVDLKIEHGTPILASTRAVLATQGLTGIAAVELAVDDPHSPPLERQGKEPYPVIPTGPSLVQRLDNAVTQVLGDFARLSARLEQLLGDDNQQAVHALLSNLSATAAALARQADGLDGTMQDTRKAAQSIRELAQRLQTTAGSVERTAQAFTTTAQTTTRAVADSQRELRQLTGSAGPELTSLLAETRRLVEVLDRVGSELERDPRMLLFGRQRGPAGPGE</sequence>
<dbReference type="PANTHER" id="PTHR36698:SF2">
    <property type="entry name" value="MCE_MLAD DOMAIN-CONTAINING PROTEIN"/>
    <property type="match status" value="1"/>
</dbReference>
<dbReference type="InterPro" id="IPR003399">
    <property type="entry name" value="Mce/MlaD"/>
</dbReference>
<name>A0A317MS13_9GAMM</name>
<feature type="domain" description="Mce/MlaD" evidence="1">
    <location>
        <begin position="39"/>
        <end position="113"/>
    </location>
</feature>
<dbReference type="EMBL" id="QGTJ01000011">
    <property type="protein sequence ID" value="PWV59274.1"/>
    <property type="molecule type" value="Genomic_DNA"/>
</dbReference>
<dbReference type="RefSeq" id="WP_110019686.1">
    <property type="nucleotide sequence ID" value="NZ_QGTJ01000011.1"/>
</dbReference>
<dbReference type="PANTHER" id="PTHR36698">
    <property type="entry name" value="BLL5892 PROTEIN"/>
    <property type="match status" value="1"/>
</dbReference>
<evidence type="ECO:0000313" key="2">
    <source>
        <dbReference type="EMBL" id="PWV59274.1"/>
    </source>
</evidence>
<gene>
    <name evidence="2" type="ORF">C7443_11142</name>
</gene>
<protein>
    <submittedName>
        <fullName evidence="2">Phospholipid/cholesterol/gamma-HCH transport system substrate-binding protein</fullName>
    </submittedName>
</protein>
<organism evidence="2 3">
    <name type="scientific">Plasticicumulans acidivorans</name>
    <dbReference type="NCBI Taxonomy" id="886464"/>
    <lineage>
        <taxon>Bacteria</taxon>
        <taxon>Pseudomonadati</taxon>
        <taxon>Pseudomonadota</taxon>
        <taxon>Gammaproteobacteria</taxon>
        <taxon>Candidatus Competibacteraceae</taxon>
        <taxon>Plasticicumulans</taxon>
    </lineage>
</organism>
<evidence type="ECO:0000259" key="1">
    <source>
        <dbReference type="Pfam" id="PF02470"/>
    </source>
</evidence>
<accession>A0A317MS13</accession>
<dbReference type="AlphaFoldDB" id="A0A317MS13"/>
<evidence type="ECO:0000313" key="3">
    <source>
        <dbReference type="Proteomes" id="UP000246569"/>
    </source>
</evidence>
<dbReference type="Proteomes" id="UP000246569">
    <property type="component" value="Unassembled WGS sequence"/>
</dbReference>
<dbReference type="OrthoDB" id="9806984at2"/>
<comment type="caution">
    <text evidence="2">The sequence shown here is derived from an EMBL/GenBank/DDBJ whole genome shotgun (WGS) entry which is preliminary data.</text>
</comment>